<organism evidence="1 2">
    <name type="scientific">Gigaspora rosea</name>
    <dbReference type="NCBI Taxonomy" id="44941"/>
    <lineage>
        <taxon>Eukaryota</taxon>
        <taxon>Fungi</taxon>
        <taxon>Fungi incertae sedis</taxon>
        <taxon>Mucoromycota</taxon>
        <taxon>Glomeromycotina</taxon>
        <taxon>Glomeromycetes</taxon>
        <taxon>Diversisporales</taxon>
        <taxon>Gigasporaceae</taxon>
        <taxon>Gigaspora</taxon>
    </lineage>
</organism>
<gene>
    <name evidence="1" type="ORF">C2G38_2159610</name>
</gene>
<keyword evidence="2" id="KW-1185">Reference proteome</keyword>
<protein>
    <submittedName>
        <fullName evidence="1">Uncharacterized protein</fullName>
    </submittedName>
</protein>
<proteinExistence type="predicted"/>
<evidence type="ECO:0000313" key="1">
    <source>
        <dbReference type="EMBL" id="RIB27838.1"/>
    </source>
</evidence>
<comment type="caution">
    <text evidence="1">The sequence shown here is derived from an EMBL/GenBank/DDBJ whole genome shotgun (WGS) entry which is preliminary data.</text>
</comment>
<dbReference type="AlphaFoldDB" id="A0A397W0V6"/>
<sequence length="78" mass="9674">MLVDQIKEISNKIQQKQKIETIEYYLAQKFINKLNELSKYHEQILKYSLLDPFWCYIVDFEKEDSIEIKYMKDLYWTN</sequence>
<reference evidence="1 2" key="1">
    <citation type="submission" date="2018-06" db="EMBL/GenBank/DDBJ databases">
        <title>Comparative genomics reveals the genomic features of Rhizophagus irregularis, R. cerebriforme, R. diaphanum and Gigaspora rosea, and their symbiotic lifestyle signature.</title>
        <authorList>
            <person name="Morin E."/>
            <person name="San Clemente H."/>
            <person name="Chen E.C.H."/>
            <person name="De La Providencia I."/>
            <person name="Hainaut M."/>
            <person name="Kuo A."/>
            <person name="Kohler A."/>
            <person name="Murat C."/>
            <person name="Tang N."/>
            <person name="Roy S."/>
            <person name="Loubradou J."/>
            <person name="Henrissat B."/>
            <person name="Grigoriev I.V."/>
            <person name="Corradi N."/>
            <person name="Roux C."/>
            <person name="Martin F.M."/>
        </authorList>
    </citation>
    <scope>NUCLEOTIDE SEQUENCE [LARGE SCALE GENOMIC DNA]</scope>
    <source>
        <strain evidence="1 2">DAOM 194757</strain>
    </source>
</reference>
<evidence type="ECO:0000313" key="2">
    <source>
        <dbReference type="Proteomes" id="UP000266673"/>
    </source>
</evidence>
<accession>A0A397W0V6</accession>
<dbReference type="EMBL" id="QKWP01000086">
    <property type="protein sequence ID" value="RIB27838.1"/>
    <property type="molecule type" value="Genomic_DNA"/>
</dbReference>
<name>A0A397W0V6_9GLOM</name>
<dbReference type="Proteomes" id="UP000266673">
    <property type="component" value="Unassembled WGS sequence"/>
</dbReference>